<feature type="region of interest" description="Disordered" evidence="1">
    <location>
        <begin position="1"/>
        <end position="28"/>
    </location>
</feature>
<dbReference type="Gene3D" id="3.40.50.450">
    <property type="match status" value="2"/>
</dbReference>
<evidence type="ECO:0000256" key="1">
    <source>
        <dbReference type="SAM" id="MobiDB-lite"/>
    </source>
</evidence>
<dbReference type="PANTHER" id="PTHR36300">
    <property type="entry name" value="RAW, ISOFORM A"/>
    <property type="match status" value="1"/>
</dbReference>
<name>A0A7S3Z469_9EUKA</name>
<feature type="compositionally biased region" description="Pro residues" evidence="1">
    <location>
        <begin position="997"/>
        <end position="1008"/>
    </location>
</feature>
<proteinExistence type="predicted"/>
<feature type="region of interest" description="Disordered" evidence="1">
    <location>
        <begin position="823"/>
        <end position="928"/>
    </location>
</feature>
<dbReference type="InterPro" id="IPR039470">
    <property type="entry name" value="Nuc_deoxyri_tr2"/>
</dbReference>
<feature type="compositionally biased region" description="Polar residues" evidence="1">
    <location>
        <begin position="530"/>
        <end position="550"/>
    </location>
</feature>
<feature type="region of interest" description="Disordered" evidence="1">
    <location>
        <begin position="991"/>
        <end position="1030"/>
    </location>
</feature>
<dbReference type="PANTHER" id="PTHR36300:SF1">
    <property type="entry name" value="RAW, ISOFORM A"/>
    <property type="match status" value="1"/>
</dbReference>
<evidence type="ECO:0000313" key="2">
    <source>
        <dbReference type="EMBL" id="CAE0671211.1"/>
    </source>
</evidence>
<dbReference type="GO" id="GO:0005886">
    <property type="term" value="C:plasma membrane"/>
    <property type="evidence" value="ECO:0007669"/>
    <property type="project" value="TreeGrafter"/>
</dbReference>
<dbReference type="EMBL" id="HBIV01032029">
    <property type="protein sequence ID" value="CAE0671211.1"/>
    <property type="molecule type" value="Transcribed_RNA"/>
</dbReference>
<reference evidence="2" key="1">
    <citation type="submission" date="2021-01" db="EMBL/GenBank/DDBJ databases">
        <authorList>
            <person name="Corre E."/>
            <person name="Pelletier E."/>
            <person name="Niang G."/>
            <person name="Scheremetjew M."/>
            <person name="Finn R."/>
            <person name="Kale V."/>
            <person name="Holt S."/>
            <person name="Cochrane G."/>
            <person name="Meng A."/>
            <person name="Brown T."/>
            <person name="Cohen L."/>
        </authorList>
    </citation>
    <scope>NUCLEOTIDE SEQUENCE</scope>
    <source>
        <strain evidence="2">CCCM811</strain>
    </source>
</reference>
<protein>
    <submittedName>
        <fullName evidence="2">Uncharacterized protein</fullName>
    </submittedName>
</protein>
<gene>
    <name evidence="2" type="ORF">LGLO00237_LOCUS22854</name>
</gene>
<dbReference type="Pfam" id="PF15891">
    <property type="entry name" value="Nuc_deoxyri_tr2"/>
    <property type="match status" value="2"/>
</dbReference>
<feature type="region of interest" description="Disordered" evidence="1">
    <location>
        <begin position="647"/>
        <end position="781"/>
    </location>
</feature>
<organism evidence="2">
    <name type="scientific">Lotharella globosa</name>
    <dbReference type="NCBI Taxonomy" id="91324"/>
    <lineage>
        <taxon>Eukaryota</taxon>
        <taxon>Sar</taxon>
        <taxon>Rhizaria</taxon>
        <taxon>Cercozoa</taxon>
        <taxon>Chlorarachniophyceae</taxon>
        <taxon>Lotharella</taxon>
    </lineage>
</organism>
<feature type="region of interest" description="Disordered" evidence="1">
    <location>
        <begin position="591"/>
        <end position="634"/>
    </location>
</feature>
<feature type="compositionally biased region" description="Basic residues" evidence="1">
    <location>
        <begin position="759"/>
        <end position="778"/>
    </location>
</feature>
<feature type="compositionally biased region" description="Basic and acidic residues" evidence="1">
    <location>
        <begin position="741"/>
        <end position="758"/>
    </location>
</feature>
<accession>A0A7S3Z469</accession>
<feature type="compositionally biased region" description="Polar residues" evidence="1">
    <location>
        <begin position="495"/>
        <end position="507"/>
    </location>
</feature>
<sequence>MAKRPGRHGWGVTVKIESDDDEPSSPSKQAARLERFASDLEALVSKYGVKYEELMHTIRKLPPYEAFRAVRLNPAIWKLLMGNHIGINTAPSEMSVWNAWKFYKNNGKMDSAADTDRITYVPHDLFQDLRHFHQDGMVTPRSFHSFLVNMGFGKNTCRILLDLFGFRDVSQPGFAFHPNAKDDDLKYRKCIASISDVKRIAQLLLSKLRAQGRDSASDPRFVQVFLGGSRASCATWRQDVAIPYLEEKNIYYFNPQRSSHMYQNESVVLNRIMTAFSDVLVFGIAKESRALVSMLEAVEYMCTGMMVLTVVHEVKEGSYLGSELCGKFQAKDINRARLYLIDVGRRHNCMVFKDTRLACETAVRIIHEKYSTARDTRFQSRNNTLWRFIGSESFSRRCRAALRQNSKAVTPPSLRMTRRHSRMSSTGSTNVFSIVGARKDVLSDLVSPRRRSCVSPVTSPGKTRGSRSRLHQKAETPTPSTKTFDFVPGSPKSGRLTSGKLSNTITGNVDRMERVGSGPSSFEAGDSGVRLTQTSPGGHQVPSSSSDASFNQNDIAMVEKARDAAEKLFEKIYQYLIDEYNKEYKVTRSIGRGLNERKHPKHERKQSKDDSSRNTRASNLIRTPKGKNRRMKSYTFLPSMIESLKKESLDRPISTGRSRRCISNEGEGKSQNSPNKTTATTTTETTTTTTTTTTTFVTTPPSETTAHTSPTPPPSNKSRSNKDNSSENTSCSLSKDAPTQLKEDKEGTSSADTKDSNHHHNQYRHRRHPQAHRRKKHLPLTYSSQTMPKTALKRTCLNMAMEKARKQANESARRKCRLPTVVMEEGPPPEMSPVTPSWKPTPLNTSKRRGHHEKSSSSVRWSGGGEEKETGSEGVPQLRKHEKSQSSFVQATNPMSEGDTSPEISPRAAERPGRKGHSRRMYTQNKRLSPGERMFPLDRLKETFRDVWRVWGRIVSPCLVGDLDKGFRGIERNAQVISEFVSYTLLAAYTSGTGDDQPPPHSPSPSPSPTVRRLHEPRDRRKSTTGQKRMNQAMERLEDSGIASSVKDLFSSCSRFRSDLTTPTGSSVRAPRMTDRAFSLPADKMMESMTEETSFKIDKLLYRRSFITELQNKGLTADSAQKIADILQIPSIRGLTLEEFGQSVYRTLHKHNVKFESIALGEDEEEFKMMRQSMSTCDVFLGGACNPTTWRKDVAIPIFEEKKVTYYNPQVETWTQELIVLEALVKASSRILLFVLSGQTRAISSMIEVTEYIFTGRDVVIVIQDIIKGVSIAGESVPTVELRELNAARARLRKMAARFGIPVFNTVGDACGHIINRLARTTYNSIRVNHMIESKKMRDALLTSWSKYSKDPEGMLTFQGVCQMMKDVHSHIERIIRGGLQHPRLSDIAAISKHCRWRLSKWGRVRLAFLRAHDDYDSDEDDELTAMCRSVDYKSFCDFAARITRVGILHSL</sequence>
<feature type="compositionally biased region" description="Low complexity" evidence="1">
    <location>
        <begin position="677"/>
        <end position="709"/>
    </location>
</feature>
<feature type="compositionally biased region" description="Polar residues" evidence="1">
    <location>
        <begin position="885"/>
        <end position="903"/>
    </location>
</feature>
<feature type="region of interest" description="Disordered" evidence="1">
    <location>
        <begin position="446"/>
        <end position="550"/>
    </location>
</feature>